<organism evidence="2 3">
    <name type="scientific">Pseudoduganella armeniaca</name>
    <dbReference type="NCBI Taxonomy" id="2072590"/>
    <lineage>
        <taxon>Bacteria</taxon>
        <taxon>Pseudomonadati</taxon>
        <taxon>Pseudomonadota</taxon>
        <taxon>Betaproteobacteria</taxon>
        <taxon>Burkholderiales</taxon>
        <taxon>Oxalobacteraceae</taxon>
        <taxon>Telluria group</taxon>
        <taxon>Pseudoduganella</taxon>
    </lineage>
</organism>
<dbReference type="InterPro" id="IPR007791">
    <property type="entry name" value="DjlA_N"/>
</dbReference>
<dbReference type="AlphaFoldDB" id="A0A2R4CFX5"/>
<dbReference type="Pfam" id="PF05099">
    <property type="entry name" value="TerB"/>
    <property type="match status" value="1"/>
</dbReference>
<dbReference type="InterPro" id="IPR029024">
    <property type="entry name" value="TerB-like"/>
</dbReference>
<evidence type="ECO:0000313" key="2">
    <source>
        <dbReference type="EMBL" id="AVR98553.1"/>
    </source>
</evidence>
<dbReference type="RefSeq" id="WP_107143886.1">
    <property type="nucleotide sequence ID" value="NZ_CP028324.1"/>
</dbReference>
<name>A0A2R4CFX5_9BURK</name>
<dbReference type="EMBL" id="CP028324">
    <property type="protein sequence ID" value="AVR98553.1"/>
    <property type="molecule type" value="Genomic_DNA"/>
</dbReference>
<keyword evidence="3" id="KW-1185">Reference proteome</keyword>
<dbReference type="CDD" id="cd07177">
    <property type="entry name" value="terB_like"/>
    <property type="match status" value="1"/>
</dbReference>
<accession>A0A2R4CFX5</accession>
<dbReference type="Gene3D" id="1.10.3680.10">
    <property type="entry name" value="TerB-like"/>
    <property type="match status" value="1"/>
</dbReference>
<reference evidence="2 3" key="1">
    <citation type="submission" date="2018-03" db="EMBL/GenBank/DDBJ databases">
        <title>Massilia armeniaca sp. nov., isolated from desert soil.</title>
        <authorList>
            <person name="Huang H."/>
            <person name="Ren M."/>
        </authorList>
    </citation>
    <scope>NUCLEOTIDE SEQUENCE [LARGE SCALE GENOMIC DNA]</scope>
    <source>
        <strain evidence="2 3">ZMN-3</strain>
    </source>
</reference>
<proteinExistence type="predicted"/>
<sequence>MRNYPIDSPRAAARILALAMIVDGDLAPAELQALARTGVLAEIDIDFDTFQELMGELCEDMLIDAAGQRHVELDPDALDLMLAEVCDPALRRRLLAAMSRIADADGVLADAEATLLAHAAAAWSGDRLPAAA</sequence>
<dbReference type="Proteomes" id="UP000240505">
    <property type="component" value="Chromosome"/>
</dbReference>
<dbReference type="OrthoDB" id="8526975at2"/>
<evidence type="ECO:0000313" key="3">
    <source>
        <dbReference type="Proteomes" id="UP000240505"/>
    </source>
</evidence>
<protein>
    <recommendedName>
        <fullName evidence="1">Co-chaperone DjlA N-terminal domain-containing protein</fullName>
    </recommendedName>
</protein>
<dbReference type="SUPFAM" id="SSF158682">
    <property type="entry name" value="TerB-like"/>
    <property type="match status" value="1"/>
</dbReference>
<evidence type="ECO:0000259" key="1">
    <source>
        <dbReference type="Pfam" id="PF05099"/>
    </source>
</evidence>
<gene>
    <name evidence="2" type="ORF">C9I28_25150</name>
</gene>
<dbReference type="KEGG" id="masz:C9I28_25150"/>
<feature type="domain" description="Co-chaperone DjlA N-terminal" evidence="1">
    <location>
        <begin position="11"/>
        <end position="121"/>
    </location>
</feature>